<gene>
    <name evidence="5" type="ORF">PSON_ATCC_30995.1.T0410073</name>
</gene>
<accession>A0A8S1MJF2</accession>
<dbReference type="CDD" id="cd19756">
    <property type="entry name" value="Bbox2"/>
    <property type="match status" value="1"/>
</dbReference>
<keyword evidence="3" id="KW-0863">Zinc-finger</keyword>
<proteinExistence type="predicted"/>
<dbReference type="SMART" id="SM00336">
    <property type="entry name" value="BBOX"/>
    <property type="match status" value="2"/>
</dbReference>
<dbReference type="AlphaFoldDB" id="A0A8S1MJF2"/>
<dbReference type="PANTHER" id="PTHR31717">
    <property type="entry name" value="ZINC FINGER PROTEIN CONSTANS-LIKE 10"/>
    <property type="match status" value="1"/>
</dbReference>
<evidence type="ECO:0000256" key="1">
    <source>
        <dbReference type="ARBA" id="ARBA00022723"/>
    </source>
</evidence>
<dbReference type="InterPro" id="IPR000315">
    <property type="entry name" value="Znf_B-box"/>
</dbReference>
<dbReference type="CDD" id="cd19821">
    <property type="entry name" value="Bbox1_BBX-like"/>
    <property type="match status" value="1"/>
</dbReference>
<evidence type="ECO:0000256" key="3">
    <source>
        <dbReference type="PROSITE-ProRule" id="PRU00024"/>
    </source>
</evidence>
<sequence>MSNYTNIPQHNFLNKQYSRLSSNSTEWARIEYLLQLSSGYTSATVKNIWTITNPHMTSTFEKASKGLLTLDSWVEISLLDENNRVEKVCTKGFEFPQTGLRFPTGHIKLSDNIQPGRVYELLLLKIAVGKSYCLPDKTSMKDKYKLIQGFDSIYLFNEDEDSMTGIFKHDYVLFDNGKVLPCYVIQFEFDQKKEDNLNSPFCDICNDNTATIYCKADEMNLCYDCDEEHHLKGGKLVSKHQRIPINEKPKTFGNCQQHSDQKLELFCTIDRTPLCLYCKIGGSHSSGESANHPLVKISDAYMKSLVESKDIDPLIEKRKNQLAEYLQQIDYSIKEVNKNASIIEGRIYQVLQEALLQLQEETQKKMSYLVGDQLELKRQYDQIQWLESFLKYQQEVLTPADYLNAWSRHIGLRNEILNISNVPQLTIVEPDLRLEGKINVISDSIQFKDINEQQEDQDFIDQNSLIGTTRFRSNIFGKHQISDKNQKLMKTLIQQNVQKDGQGPQLLLLQQKQKQQQQAQASRVFQQLQNDTIQESQINDSQNSSFAQQ</sequence>
<evidence type="ECO:0000259" key="4">
    <source>
        <dbReference type="PROSITE" id="PS50119"/>
    </source>
</evidence>
<dbReference type="PANTHER" id="PTHR31717:SF45">
    <property type="entry name" value="ZINC FINGER PROTEIN CONSTANS-LIKE 14-RELATED"/>
    <property type="match status" value="1"/>
</dbReference>
<keyword evidence="6" id="KW-1185">Reference proteome</keyword>
<name>A0A8S1MJF2_9CILI</name>
<protein>
    <recommendedName>
        <fullName evidence="4">B box-type domain-containing protein</fullName>
    </recommendedName>
</protein>
<keyword evidence="2" id="KW-0862">Zinc</keyword>
<feature type="domain" description="B box-type" evidence="4">
    <location>
        <begin position="197"/>
        <end position="245"/>
    </location>
</feature>
<evidence type="ECO:0000256" key="2">
    <source>
        <dbReference type="ARBA" id="ARBA00022833"/>
    </source>
</evidence>
<dbReference type="Proteomes" id="UP000692954">
    <property type="component" value="Unassembled WGS sequence"/>
</dbReference>
<keyword evidence="1" id="KW-0479">Metal-binding</keyword>
<dbReference type="EMBL" id="CAJJDN010000041">
    <property type="protein sequence ID" value="CAD8080827.1"/>
    <property type="molecule type" value="Genomic_DNA"/>
</dbReference>
<dbReference type="PROSITE" id="PS50119">
    <property type="entry name" value="ZF_BBOX"/>
    <property type="match status" value="2"/>
</dbReference>
<comment type="caution">
    <text evidence="5">The sequence shown here is derived from an EMBL/GenBank/DDBJ whole genome shotgun (WGS) entry which is preliminary data.</text>
</comment>
<dbReference type="GO" id="GO:0008270">
    <property type="term" value="F:zinc ion binding"/>
    <property type="evidence" value="ECO:0007669"/>
    <property type="project" value="UniProtKB-KW"/>
</dbReference>
<evidence type="ECO:0000313" key="5">
    <source>
        <dbReference type="EMBL" id="CAD8080827.1"/>
    </source>
</evidence>
<feature type="domain" description="B box-type" evidence="4">
    <location>
        <begin position="250"/>
        <end position="297"/>
    </location>
</feature>
<reference evidence="5" key="1">
    <citation type="submission" date="2021-01" db="EMBL/GenBank/DDBJ databases">
        <authorList>
            <consortium name="Genoscope - CEA"/>
            <person name="William W."/>
        </authorList>
    </citation>
    <scope>NUCLEOTIDE SEQUENCE</scope>
</reference>
<dbReference type="OrthoDB" id="153872at2759"/>
<evidence type="ECO:0000313" key="6">
    <source>
        <dbReference type="Proteomes" id="UP000692954"/>
    </source>
</evidence>
<organism evidence="5 6">
    <name type="scientific">Paramecium sonneborni</name>
    <dbReference type="NCBI Taxonomy" id="65129"/>
    <lineage>
        <taxon>Eukaryota</taxon>
        <taxon>Sar</taxon>
        <taxon>Alveolata</taxon>
        <taxon>Ciliophora</taxon>
        <taxon>Intramacronucleata</taxon>
        <taxon>Oligohymenophorea</taxon>
        <taxon>Peniculida</taxon>
        <taxon>Parameciidae</taxon>
        <taxon>Paramecium</taxon>
    </lineage>
</organism>
<dbReference type="Pfam" id="PF00643">
    <property type="entry name" value="zf-B_box"/>
    <property type="match status" value="2"/>
</dbReference>
<dbReference type="InterPro" id="IPR049808">
    <property type="entry name" value="CONSTANS-like_Bbox1"/>
</dbReference>